<proteinExistence type="predicted"/>
<reference evidence="1 2" key="1">
    <citation type="submission" date="2020-07" db="EMBL/GenBank/DDBJ databases">
        <title>Sequencing the genomes of 1000 actinobacteria strains.</title>
        <authorList>
            <person name="Klenk H.-P."/>
        </authorList>
    </citation>
    <scope>NUCLEOTIDE SEQUENCE [LARGE SCALE GENOMIC DNA]</scope>
    <source>
        <strain evidence="1 2">DSM 29531</strain>
    </source>
</reference>
<accession>A0A853DF15</accession>
<name>A0A853DF15_9MICO</name>
<evidence type="ECO:0000313" key="2">
    <source>
        <dbReference type="Proteomes" id="UP000571817"/>
    </source>
</evidence>
<dbReference type="RefSeq" id="WP_243757915.1">
    <property type="nucleotide sequence ID" value="NZ_JACCFW010000001.1"/>
</dbReference>
<protein>
    <submittedName>
        <fullName evidence="1">Uncharacterized protein</fullName>
    </submittedName>
</protein>
<keyword evidence="2" id="KW-1185">Reference proteome</keyword>
<dbReference type="Proteomes" id="UP000571817">
    <property type="component" value="Unassembled WGS sequence"/>
</dbReference>
<organism evidence="1 2">
    <name type="scientific">Allobranchiibius huperziae</name>
    <dbReference type="NCBI Taxonomy" id="1874116"/>
    <lineage>
        <taxon>Bacteria</taxon>
        <taxon>Bacillati</taxon>
        <taxon>Actinomycetota</taxon>
        <taxon>Actinomycetes</taxon>
        <taxon>Micrococcales</taxon>
        <taxon>Dermacoccaceae</taxon>
        <taxon>Allobranchiibius</taxon>
    </lineage>
</organism>
<evidence type="ECO:0000313" key="1">
    <source>
        <dbReference type="EMBL" id="NYJ76146.1"/>
    </source>
</evidence>
<gene>
    <name evidence="1" type="ORF">HNR15_003109</name>
</gene>
<dbReference type="AlphaFoldDB" id="A0A853DF15"/>
<comment type="caution">
    <text evidence="1">The sequence shown here is derived from an EMBL/GenBank/DDBJ whole genome shotgun (WGS) entry which is preliminary data.</text>
</comment>
<dbReference type="EMBL" id="JACCFW010000001">
    <property type="protein sequence ID" value="NYJ76146.1"/>
    <property type="molecule type" value="Genomic_DNA"/>
</dbReference>
<sequence length="86" mass="9888">MPDTELVRRVVETTGLSPSEAARVVDDVIAWYAEPVEDFVRRRHAHHQTYGRRNEEIFDLIAAELADRNVAPPSLSARQLRRMIYG</sequence>